<evidence type="ECO:0000313" key="2">
    <source>
        <dbReference type="Proteomes" id="UP000735302"/>
    </source>
</evidence>
<accession>A0AAV3Y9E8</accession>
<dbReference type="Proteomes" id="UP000735302">
    <property type="component" value="Unassembled WGS sequence"/>
</dbReference>
<evidence type="ECO:0000313" key="1">
    <source>
        <dbReference type="EMBL" id="GFN79134.1"/>
    </source>
</evidence>
<sequence length="84" mass="9384">MSRIEVESSPFFLVYTSHCPCTFLGKCANLFASNSLKLDMRPTFSIMVLTIDDGRTITAATVGHDILVKTNALFTSTEKQYSYH</sequence>
<dbReference type="EMBL" id="BLXT01000641">
    <property type="protein sequence ID" value="GFN79134.1"/>
    <property type="molecule type" value="Genomic_DNA"/>
</dbReference>
<dbReference type="AlphaFoldDB" id="A0AAV3Y9E8"/>
<organism evidence="1 2">
    <name type="scientific">Plakobranchus ocellatus</name>
    <dbReference type="NCBI Taxonomy" id="259542"/>
    <lineage>
        <taxon>Eukaryota</taxon>
        <taxon>Metazoa</taxon>
        <taxon>Spiralia</taxon>
        <taxon>Lophotrochozoa</taxon>
        <taxon>Mollusca</taxon>
        <taxon>Gastropoda</taxon>
        <taxon>Heterobranchia</taxon>
        <taxon>Euthyneura</taxon>
        <taxon>Panpulmonata</taxon>
        <taxon>Sacoglossa</taxon>
        <taxon>Placobranchoidea</taxon>
        <taxon>Plakobranchidae</taxon>
        <taxon>Plakobranchus</taxon>
    </lineage>
</organism>
<name>A0AAV3Y9E8_9GAST</name>
<comment type="caution">
    <text evidence="1">The sequence shown here is derived from an EMBL/GenBank/DDBJ whole genome shotgun (WGS) entry which is preliminary data.</text>
</comment>
<keyword evidence="2" id="KW-1185">Reference proteome</keyword>
<gene>
    <name evidence="1" type="ORF">PoB_000564000</name>
</gene>
<proteinExistence type="predicted"/>
<reference evidence="1 2" key="1">
    <citation type="journal article" date="2021" name="Elife">
        <title>Chloroplast acquisition without the gene transfer in kleptoplastic sea slugs, Plakobranchus ocellatus.</title>
        <authorList>
            <person name="Maeda T."/>
            <person name="Takahashi S."/>
            <person name="Yoshida T."/>
            <person name="Shimamura S."/>
            <person name="Takaki Y."/>
            <person name="Nagai Y."/>
            <person name="Toyoda A."/>
            <person name="Suzuki Y."/>
            <person name="Arimoto A."/>
            <person name="Ishii H."/>
            <person name="Satoh N."/>
            <person name="Nishiyama T."/>
            <person name="Hasebe M."/>
            <person name="Maruyama T."/>
            <person name="Minagawa J."/>
            <person name="Obokata J."/>
            <person name="Shigenobu S."/>
        </authorList>
    </citation>
    <scope>NUCLEOTIDE SEQUENCE [LARGE SCALE GENOMIC DNA]</scope>
</reference>
<protein>
    <submittedName>
        <fullName evidence="1">Uncharacterized protein</fullName>
    </submittedName>
</protein>